<dbReference type="Gene3D" id="6.10.250.1710">
    <property type="match status" value="2"/>
</dbReference>
<sequence length="343" mass="38884">MCIFVVTQKFWKTPAMSVFGKIFGGGKKTQAPPATPQESIQKLRETEEMLVKKQEFLEKKIEAIFFSAMSVFGKIFGGGKKTQAPPATPQESIQKLRETEEMLVKKQEFLEKKIEAKQFEKQLQHIDGVLSTIEFQREALENASTNAEVLQVMGSAAKALKTAHNDMDVDQVHDLMEDIAEQQEVANEIAEAISNPVGFGQDVDEDELLKELEELEQVHDLMEDIAEQQEVANEIAEAISNPVGFGQDVDEDELLKELEELEQVSFFQIFLFLLIQNFIFAQLTWNIYQNCKGNRKKAEHGTIVISRTEPPFFAVKYQSKGTQTTRLYIRTRRAKSVSCLPSV</sequence>
<keyword evidence="7" id="KW-1185">Reference proteome</keyword>
<reference evidence="8" key="1">
    <citation type="submission" date="2016-06" db="UniProtKB">
        <authorList>
            <consortium name="WormBaseParasite"/>
        </authorList>
    </citation>
    <scope>IDENTIFICATION</scope>
</reference>
<keyword evidence="5" id="KW-1133">Transmembrane helix</keyword>
<dbReference type="GO" id="GO:0005771">
    <property type="term" value="C:multivesicular body"/>
    <property type="evidence" value="ECO:0007669"/>
    <property type="project" value="TreeGrafter"/>
</dbReference>
<protein>
    <submittedName>
        <fullName evidence="8">Charged multivesicular body protein 4a</fullName>
    </submittedName>
</protein>
<evidence type="ECO:0000256" key="4">
    <source>
        <dbReference type="SAM" id="Coils"/>
    </source>
</evidence>
<dbReference type="Gene3D" id="1.10.287.1060">
    <property type="entry name" value="ESAT-6-like"/>
    <property type="match status" value="2"/>
</dbReference>
<feature type="transmembrane region" description="Helical" evidence="5">
    <location>
        <begin position="266"/>
        <end position="288"/>
    </location>
</feature>
<dbReference type="PANTHER" id="PTHR22761:SF10">
    <property type="entry name" value="GH13992P"/>
    <property type="match status" value="1"/>
</dbReference>
<evidence type="ECO:0000313" key="8">
    <source>
        <dbReference type="WBParaSite" id="GPUH_0001369601-mRNA-1"/>
    </source>
</evidence>
<dbReference type="GO" id="GO:0006900">
    <property type="term" value="P:vesicle budding from membrane"/>
    <property type="evidence" value="ECO:0007669"/>
    <property type="project" value="TreeGrafter"/>
</dbReference>
<gene>
    <name evidence="6" type="ORF">GPUH_LOCUS13681</name>
</gene>
<dbReference type="GO" id="GO:0032511">
    <property type="term" value="P:late endosome to vacuole transport via multivesicular body sorting pathway"/>
    <property type="evidence" value="ECO:0007669"/>
    <property type="project" value="TreeGrafter"/>
</dbReference>
<evidence type="ECO:0000256" key="5">
    <source>
        <dbReference type="SAM" id="Phobius"/>
    </source>
</evidence>
<evidence type="ECO:0000313" key="7">
    <source>
        <dbReference type="Proteomes" id="UP000271098"/>
    </source>
</evidence>
<keyword evidence="5" id="KW-0472">Membrane</keyword>
<dbReference type="GO" id="GO:0009898">
    <property type="term" value="C:cytoplasmic side of plasma membrane"/>
    <property type="evidence" value="ECO:0007669"/>
    <property type="project" value="TreeGrafter"/>
</dbReference>
<dbReference type="EMBL" id="UYRT01080453">
    <property type="protein sequence ID" value="VDN22779.1"/>
    <property type="molecule type" value="Genomic_DNA"/>
</dbReference>
<dbReference type="GO" id="GO:0000815">
    <property type="term" value="C:ESCRT III complex"/>
    <property type="evidence" value="ECO:0007669"/>
    <property type="project" value="TreeGrafter"/>
</dbReference>
<proteinExistence type="inferred from homology"/>
<dbReference type="OrthoDB" id="5592979at2759"/>
<dbReference type="PANTHER" id="PTHR22761">
    <property type="entry name" value="CHARGED MULTIVESICULAR BODY PROTEIN"/>
    <property type="match status" value="1"/>
</dbReference>
<evidence type="ECO:0000256" key="3">
    <source>
        <dbReference type="ARBA" id="ARBA00022753"/>
    </source>
</evidence>
<evidence type="ECO:0000256" key="2">
    <source>
        <dbReference type="ARBA" id="ARBA00006190"/>
    </source>
</evidence>
<name>A0A183DY90_9BILA</name>
<dbReference type="Pfam" id="PF03357">
    <property type="entry name" value="Snf7"/>
    <property type="match status" value="1"/>
</dbReference>
<comment type="similarity">
    <text evidence="2">Belongs to the SNF7 family.</text>
</comment>
<reference evidence="6 7" key="2">
    <citation type="submission" date="2018-11" db="EMBL/GenBank/DDBJ databases">
        <authorList>
            <consortium name="Pathogen Informatics"/>
        </authorList>
    </citation>
    <scope>NUCLEOTIDE SEQUENCE [LARGE SCALE GENOMIC DNA]</scope>
</reference>
<feature type="coiled-coil region" evidence="4">
    <location>
        <begin position="205"/>
        <end position="232"/>
    </location>
</feature>
<organism evidence="8">
    <name type="scientific">Gongylonema pulchrum</name>
    <dbReference type="NCBI Taxonomy" id="637853"/>
    <lineage>
        <taxon>Eukaryota</taxon>
        <taxon>Metazoa</taxon>
        <taxon>Ecdysozoa</taxon>
        <taxon>Nematoda</taxon>
        <taxon>Chromadorea</taxon>
        <taxon>Rhabditida</taxon>
        <taxon>Spirurina</taxon>
        <taxon>Spiruromorpha</taxon>
        <taxon>Spiruroidea</taxon>
        <taxon>Gongylonematidae</taxon>
        <taxon>Gongylonema</taxon>
    </lineage>
</organism>
<dbReference type="AlphaFoldDB" id="A0A183DY90"/>
<keyword evidence="4" id="KW-0175">Coiled coil</keyword>
<evidence type="ECO:0000256" key="1">
    <source>
        <dbReference type="ARBA" id="ARBA00004177"/>
    </source>
</evidence>
<accession>A0A183DY90</accession>
<dbReference type="Proteomes" id="UP000271098">
    <property type="component" value="Unassembled WGS sequence"/>
</dbReference>
<keyword evidence="5" id="KW-0812">Transmembrane</keyword>
<dbReference type="InterPro" id="IPR005024">
    <property type="entry name" value="Snf7_fam"/>
</dbReference>
<evidence type="ECO:0000313" key="6">
    <source>
        <dbReference type="EMBL" id="VDN22779.1"/>
    </source>
</evidence>
<dbReference type="WBParaSite" id="GPUH_0001369601-mRNA-1">
    <property type="protein sequence ID" value="GPUH_0001369601-mRNA-1"/>
    <property type="gene ID" value="GPUH_0001369601"/>
</dbReference>
<keyword evidence="3" id="KW-0967">Endosome</keyword>
<comment type="subcellular location">
    <subcellularLocation>
        <location evidence="1">Endosome</location>
    </subcellularLocation>
</comment>